<sequence length="95" mass="10927">MRTLLEWILTLFLPPRGKRRACAVPTAPGRTVPCPPRSARHRRLDDDVIHADGLPLVRPYLLHAEREQERWQQRERRRALALATLGQDYVPAVSA</sequence>
<dbReference type="AlphaFoldDB" id="A0A177HMZ3"/>
<protein>
    <submittedName>
        <fullName evidence="1">Uncharacterized protein</fullName>
    </submittedName>
</protein>
<evidence type="ECO:0000313" key="2">
    <source>
        <dbReference type="Proteomes" id="UP000077381"/>
    </source>
</evidence>
<comment type="caution">
    <text evidence="1">The sequence shown here is derived from an EMBL/GenBank/DDBJ whole genome shotgun (WGS) entry which is preliminary data.</text>
</comment>
<accession>A0A177HMZ3</accession>
<dbReference type="EMBL" id="LOHS01000107">
    <property type="protein sequence ID" value="OAH11578.1"/>
    <property type="molecule type" value="Genomic_DNA"/>
</dbReference>
<reference evidence="1 2" key="1">
    <citation type="submission" date="2015-12" db="EMBL/GenBank/DDBJ databases">
        <title>Genome sequence of Streptomyces sp. G25.</title>
        <authorList>
            <person name="Poehlein A."/>
            <person name="Roettig A."/>
            <person name="Hiessl S."/>
            <person name="Hauschild P."/>
            <person name="Schauer J."/>
            <person name="Madkour M.H."/>
            <person name="Al-Ansari A.M."/>
            <person name="Almakishah N.H."/>
            <person name="Steinbuechel A."/>
            <person name="Daniel R."/>
        </authorList>
    </citation>
    <scope>NUCLEOTIDE SEQUENCE [LARGE SCALE GENOMIC DNA]</scope>
    <source>
        <strain evidence="2">G25(2015)</strain>
    </source>
</reference>
<name>A0A177HMZ3_9ACTN</name>
<dbReference type="Proteomes" id="UP000077381">
    <property type="component" value="Unassembled WGS sequence"/>
</dbReference>
<evidence type="ECO:0000313" key="1">
    <source>
        <dbReference type="EMBL" id="OAH11578.1"/>
    </source>
</evidence>
<organism evidence="1 2">
    <name type="scientific">Streptomyces jeddahensis</name>
    <dbReference type="NCBI Taxonomy" id="1716141"/>
    <lineage>
        <taxon>Bacteria</taxon>
        <taxon>Bacillati</taxon>
        <taxon>Actinomycetota</taxon>
        <taxon>Actinomycetes</taxon>
        <taxon>Kitasatosporales</taxon>
        <taxon>Streptomycetaceae</taxon>
        <taxon>Streptomyces</taxon>
    </lineage>
</organism>
<keyword evidence="2" id="KW-1185">Reference proteome</keyword>
<proteinExistence type="predicted"/>
<gene>
    <name evidence="1" type="ORF">STSP_50890</name>
</gene>
<dbReference type="OrthoDB" id="4329486at2"/>
<dbReference type="PATRIC" id="fig|1716141.3.peg.5349"/>